<evidence type="ECO:0000313" key="1">
    <source>
        <dbReference type="EMBL" id="AMC01955.1"/>
    </source>
</evidence>
<reference evidence="2" key="2">
    <citation type="submission" date="2016-01" db="EMBL/GenBank/DDBJ databases">
        <title>Six Aerococcus type strain genome sequencing and assembly using PacBio and Illumina Hiseq.</title>
        <authorList>
            <person name="Carkaci D."/>
            <person name="Dargis R."/>
            <person name="Nielsen X.C."/>
            <person name="Skovgaard O."/>
            <person name="Fuursted K."/>
            <person name="Christensen J.J."/>
        </authorList>
    </citation>
    <scope>NUCLEOTIDE SEQUENCE [LARGE SCALE GENOMIC DNA]</scope>
    <source>
        <strain evidence="2">CCUG4311</strain>
    </source>
</reference>
<accession>A0AAU8U7Q5</accession>
<name>A0AAU8U7Q5_9LACT</name>
<sequence>MKMNITLKCSVCANDQFSTVEENIEDLMDAPDETLIKCSDCGRVVTKEELIKENSHIIDANLEDFKKDIFKEVEKDLKKAFKKWK</sequence>
<dbReference type="RefSeq" id="WP_003141647.1">
    <property type="nucleotide sequence ID" value="NZ_CP014164.1"/>
</dbReference>
<dbReference type="KEGG" id="avs:AWM76_07120"/>
<evidence type="ECO:0008006" key="3">
    <source>
        <dbReference type="Google" id="ProtNLM"/>
    </source>
</evidence>
<gene>
    <name evidence="1" type="ORF">AWM76_07120</name>
</gene>
<proteinExistence type="predicted"/>
<evidence type="ECO:0000313" key="2">
    <source>
        <dbReference type="Proteomes" id="UP000066986"/>
    </source>
</evidence>
<dbReference type="GeneID" id="32030689"/>
<dbReference type="AlphaFoldDB" id="A0AAU8U7Q5"/>
<dbReference type="EMBL" id="CP014164">
    <property type="protein sequence ID" value="AMC01955.1"/>
    <property type="molecule type" value="Genomic_DNA"/>
</dbReference>
<protein>
    <recommendedName>
        <fullName evidence="3">DUF2197 domain-containing protein</fullName>
    </recommendedName>
</protein>
<reference evidence="1 2" key="1">
    <citation type="journal article" date="2016" name="Genome Announc.">
        <title>Complete Genome Sequences of Aerococcus christensenii CCUG 28831T, Aerococcus sanguinicola CCUG 43001T, Aerococcus urinae CCUG 36881T, Aerococcus urinaeequi CCUG 28094T, Aerococcus urinaehominis CCUG 42038 BT, and Aerococcus viridans CCUG 4311T.</title>
        <authorList>
            <person name="Carkaci D."/>
            <person name="Dargis R."/>
            <person name="Nielsen X.C."/>
            <person name="Skovgaard O."/>
            <person name="Fuursted K."/>
            <person name="Christensen J.J."/>
        </authorList>
    </citation>
    <scope>NUCLEOTIDE SEQUENCE [LARGE SCALE GENOMIC DNA]</scope>
    <source>
        <strain evidence="1 2">CCUG4311</strain>
    </source>
</reference>
<dbReference type="Proteomes" id="UP000066986">
    <property type="component" value="Chromosome"/>
</dbReference>
<organism evidence="1 2">
    <name type="scientific">Aerococcus viridans</name>
    <dbReference type="NCBI Taxonomy" id="1377"/>
    <lineage>
        <taxon>Bacteria</taxon>
        <taxon>Bacillati</taxon>
        <taxon>Bacillota</taxon>
        <taxon>Bacilli</taxon>
        <taxon>Lactobacillales</taxon>
        <taxon>Aerococcaceae</taxon>
        <taxon>Aerococcus</taxon>
    </lineage>
</organism>